<dbReference type="Gene3D" id="1.10.275.10">
    <property type="entry name" value="Fumarase/aspartase (N-terminal domain)"/>
    <property type="match status" value="1"/>
</dbReference>
<proteinExistence type="predicted"/>
<dbReference type="GO" id="GO:0004018">
    <property type="term" value="F:N6-(1,2-dicarboxyethyl)AMP AMP-lyase (fumarate-forming) activity"/>
    <property type="evidence" value="ECO:0007669"/>
    <property type="project" value="TreeGrafter"/>
</dbReference>
<dbReference type="PRINTS" id="PR00145">
    <property type="entry name" value="ARGSUCLYASE"/>
</dbReference>
<organism evidence="3 4">
    <name type="scientific">Vagococcus lutrae</name>
    <dbReference type="NCBI Taxonomy" id="81947"/>
    <lineage>
        <taxon>Bacteria</taxon>
        <taxon>Bacillati</taxon>
        <taxon>Bacillota</taxon>
        <taxon>Bacilli</taxon>
        <taxon>Lactobacillales</taxon>
        <taxon>Enterococcaceae</taxon>
        <taxon>Vagococcus</taxon>
    </lineage>
</organism>
<feature type="domain" description="Adenylosuccinate lyase C-terminal" evidence="2">
    <location>
        <begin position="362"/>
        <end position="441"/>
    </location>
</feature>
<dbReference type="Gene3D" id="1.20.200.10">
    <property type="entry name" value="Fumarase/aspartase (Central domain)"/>
    <property type="match status" value="1"/>
</dbReference>
<dbReference type="EMBL" id="CP116507">
    <property type="protein sequence ID" value="WCG22773.1"/>
    <property type="molecule type" value="Genomic_DNA"/>
</dbReference>
<dbReference type="PROSITE" id="PS00163">
    <property type="entry name" value="FUMARATE_LYASES"/>
    <property type="match status" value="1"/>
</dbReference>
<dbReference type="PANTHER" id="PTHR43172:SF1">
    <property type="entry name" value="ADENYLOSUCCINATE LYASE"/>
    <property type="match status" value="1"/>
</dbReference>
<dbReference type="InterPro" id="IPR008948">
    <property type="entry name" value="L-Aspartase-like"/>
</dbReference>
<evidence type="ECO:0000313" key="4">
    <source>
        <dbReference type="Proteomes" id="UP001179600"/>
    </source>
</evidence>
<dbReference type="PANTHER" id="PTHR43172">
    <property type="entry name" value="ADENYLOSUCCINATE LYASE"/>
    <property type="match status" value="1"/>
</dbReference>
<dbReference type="SUPFAM" id="SSF48557">
    <property type="entry name" value="L-aspartase-like"/>
    <property type="match status" value="1"/>
</dbReference>
<reference evidence="3" key="1">
    <citation type="submission" date="2023-01" db="EMBL/GenBank/DDBJ databases">
        <title>Oxazolidinone resistance genes in florfenicol resistant enterococci from beef cattle and veal calves at slaughter.</title>
        <authorList>
            <person name="Biggel M."/>
        </authorList>
    </citation>
    <scope>NUCLEOTIDE SEQUENCE</scope>
    <source>
        <strain evidence="3">K204-1</strain>
    </source>
</reference>
<dbReference type="InterPro" id="IPR000362">
    <property type="entry name" value="Fumarate_lyase_fam"/>
</dbReference>
<dbReference type="GO" id="GO:0070626">
    <property type="term" value="F:(S)-2-(5-amino-1-(5-phospho-D-ribosyl)imidazole-4-carboxamido) succinate lyase (fumarate-forming) activity"/>
    <property type="evidence" value="ECO:0007669"/>
    <property type="project" value="TreeGrafter"/>
</dbReference>
<dbReference type="InterPro" id="IPR024083">
    <property type="entry name" value="Fumarase/histidase_N"/>
</dbReference>
<dbReference type="CDD" id="cd01597">
    <property type="entry name" value="pCLME"/>
    <property type="match status" value="1"/>
</dbReference>
<keyword evidence="1 3" id="KW-0456">Lyase</keyword>
<dbReference type="SMART" id="SM00998">
    <property type="entry name" value="ADSL_C"/>
    <property type="match status" value="1"/>
</dbReference>
<sequence length="458" mass="51861">MRALYDSKSKTMDDRGIKELFSDKAKYQTWLMFEAALAQAQAEEGFIPEQAAKDIQQAAKIENIDFEEMDRIYREIGHGFVPFLKVLVKACPPESGKYVHYGITTQNIQQSSQLYMVKTVHDKYMTLLGEILDNLSRLAEENKDAVMPGRTHGRHATPITYGYKVSVWISEFIECYERMREAEKRVFKIMMGGAVGTFSSMPQVGPAVQQRVAELTGMYTMEVPSRNISTHKLEYMMNLSLMANICHKIGEEVYSTTLEEIAEVSEGFKKGTVGSSTMPHKINPKLAKGIVANSQKLYSLPGVGMYSSVRPYEGDSSSYMLFDGILEEALELTTEVLLRTEELTRTMVPHRDRMLHNALRNKGLDNCENVMMVLATKLGKDKAHSLMYEIAMKTANEGEDFYTNLMGNELIASQFSEQEVRDMIDPRHYIGLSVEIAEKEAKRAKEYANTIALEYANK</sequence>
<evidence type="ECO:0000256" key="1">
    <source>
        <dbReference type="ARBA" id="ARBA00023239"/>
    </source>
</evidence>
<dbReference type="Pfam" id="PF10397">
    <property type="entry name" value="ADSL_C"/>
    <property type="match status" value="1"/>
</dbReference>
<evidence type="ECO:0000313" key="3">
    <source>
        <dbReference type="EMBL" id="WCG22773.1"/>
    </source>
</evidence>
<dbReference type="InterPro" id="IPR020557">
    <property type="entry name" value="Fumarate_lyase_CS"/>
</dbReference>
<dbReference type="AlphaFoldDB" id="A0AAF0BCK4"/>
<dbReference type="Gene3D" id="1.10.40.30">
    <property type="entry name" value="Fumarase/aspartase (C-terminal domain)"/>
    <property type="match status" value="1"/>
</dbReference>
<evidence type="ECO:0000259" key="2">
    <source>
        <dbReference type="SMART" id="SM00998"/>
    </source>
</evidence>
<name>A0AAF0BCK4_9ENTE</name>
<dbReference type="GO" id="GO:0044208">
    <property type="term" value="P:'de novo' AMP biosynthetic process"/>
    <property type="evidence" value="ECO:0007669"/>
    <property type="project" value="TreeGrafter"/>
</dbReference>
<protein>
    <submittedName>
        <fullName evidence="3">Adenylosuccinate lyase family protein</fullName>
    </submittedName>
</protein>
<dbReference type="Pfam" id="PF00206">
    <property type="entry name" value="Lyase_1"/>
    <property type="match status" value="1"/>
</dbReference>
<dbReference type="InterPro" id="IPR022761">
    <property type="entry name" value="Fumarate_lyase_N"/>
</dbReference>
<accession>A0AAF0BCK4</accession>
<dbReference type="GO" id="GO:0005829">
    <property type="term" value="C:cytosol"/>
    <property type="evidence" value="ECO:0007669"/>
    <property type="project" value="TreeGrafter"/>
</dbReference>
<dbReference type="InterPro" id="IPR019468">
    <property type="entry name" value="AdenyloSucc_lyase_C"/>
</dbReference>
<dbReference type="PRINTS" id="PR00149">
    <property type="entry name" value="FUMRATELYASE"/>
</dbReference>
<dbReference type="Proteomes" id="UP001179600">
    <property type="component" value="Chromosome"/>
</dbReference>
<gene>
    <name evidence="3" type="ORF">PML95_00450</name>
</gene>
<dbReference type="RefSeq" id="WP_126760884.1">
    <property type="nucleotide sequence ID" value="NZ_CP116507.1"/>
</dbReference>